<keyword evidence="3" id="KW-1185">Reference proteome</keyword>
<organism evidence="2 3">
    <name type="scientific">Lentinula aff. detonsa</name>
    <dbReference type="NCBI Taxonomy" id="2804958"/>
    <lineage>
        <taxon>Eukaryota</taxon>
        <taxon>Fungi</taxon>
        <taxon>Dikarya</taxon>
        <taxon>Basidiomycota</taxon>
        <taxon>Agaricomycotina</taxon>
        <taxon>Agaricomycetes</taxon>
        <taxon>Agaricomycetidae</taxon>
        <taxon>Agaricales</taxon>
        <taxon>Marasmiineae</taxon>
        <taxon>Omphalotaceae</taxon>
        <taxon>Lentinula</taxon>
    </lineage>
</organism>
<sequence length="122" mass="13424">MGLQSQSQMDLDKPDESDKSSSSLKEDGEFSDPESKSMEPMDPDKADVTQQRVIMLYVCGSQSNVRNPMLLLPLTLDTQHVGGTTNSSVEAQLPFLLLLGLCFQGGDEMAEVAHEWSEGFRI</sequence>
<gene>
    <name evidence="2" type="ORF">GGU10DRAFT_337429</name>
</gene>
<accession>A0AA38L1N2</accession>
<dbReference type="AlphaFoldDB" id="A0AA38L1N2"/>
<proteinExistence type="predicted"/>
<protein>
    <submittedName>
        <fullName evidence="2">Uncharacterized protein</fullName>
    </submittedName>
</protein>
<evidence type="ECO:0000313" key="3">
    <source>
        <dbReference type="Proteomes" id="UP001163798"/>
    </source>
</evidence>
<comment type="caution">
    <text evidence="2">The sequence shown here is derived from an EMBL/GenBank/DDBJ whole genome shotgun (WGS) entry which is preliminary data.</text>
</comment>
<dbReference type="Proteomes" id="UP001163798">
    <property type="component" value="Unassembled WGS sequence"/>
</dbReference>
<name>A0AA38L1N2_9AGAR</name>
<dbReference type="EMBL" id="MU793899">
    <property type="protein sequence ID" value="KAJ3780127.1"/>
    <property type="molecule type" value="Genomic_DNA"/>
</dbReference>
<evidence type="ECO:0000313" key="2">
    <source>
        <dbReference type="EMBL" id="KAJ3780127.1"/>
    </source>
</evidence>
<evidence type="ECO:0000256" key="1">
    <source>
        <dbReference type="SAM" id="MobiDB-lite"/>
    </source>
</evidence>
<feature type="region of interest" description="Disordered" evidence="1">
    <location>
        <begin position="1"/>
        <end position="46"/>
    </location>
</feature>
<reference evidence="2" key="1">
    <citation type="submission" date="2022-08" db="EMBL/GenBank/DDBJ databases">
        <authorList>
            <consortium name="DOE Joint Genome Institute"/>
            <person name="Min B."/>
            <person name="Riley R."/>
            <person name="Sierra-Patev S."/>
            <person name="Naranjo-Ortiz M."/>
            <person name="Looney B."/>
            <person name="Konkel Z."/>
            <person name="Slot J.C."/>
            <person name="Sakamoto Y."/>
            <person name="Steenwyk J.L."/>
            <person name="Rokas A."/>
            <person name="Carro J."/>
            <person name="Camarero S."/>
            <person name="Ferreira P."/>
            <person name="Molpeceres G."/>
            <person name="Ruiz-Duenas F.J."/>
            <person name="Serrano A."/>
            <person name="Henrissat B."/>
            <person name="Drula E."/>
            <person name="Hughes K.W."/>
            <person name="Mata J.L."/>
            <person name="Ishikawa N.K."/>
            <person name="Vargas-Isla R."/>
            <person name="Ushijima S."/>
            <person name="Smith C.A."/>
            <person name="Ahrendt S."/>
            <person name="Andreopoulos W."/>
            <person name="He G."/>
            <person name="Labutti K."/>
            <person name="Lipzen A."/>
            <person name="Ng V."/>
            <person name="Sandor L."/>
            <person name="Barry K."/>
            <person name="Martinez A.T."/>
            <person name="Xiao Y."/>
            <person name="Gibbons J.G."/>
            <person name="Terashima K."/>
            <person name="Hibbett D.S."/>
            <person name="Grigoriev I.V."/>
        </authorList>
    </citation>
    <scope>NUCLEOTIDE SEQUENCE</scope>
    <source>
        <strain evidence="2">TFB10291</strain>
    </source>
</reference>
<feature type="compositionally biased region" description="Basic and acidic residues" evidence="1">
    <location>
        <begin position="10"/>
        <end position="46"/>
    </location>
</feature>